<dbReference type="EMBL" id="CP014352">
    <property type="protein sequence ID" value="AMS05475.1"/>
    <property type="molecule type" value="Genomic_DNA"/>
</dbReference>
<evidence type="ECO:0000256" key="4">
    <source>
        <dbReference type="ARBA" id="ARBA00022475"/>
    </source>
</evidence>
<evidence type="ECO:0000256" key="3">
    <source>
        <dbReference type="ARBA" id="ARBA00022449"/>
    </source>
</evidence>
<dbReference type="Proteomes" id="UP000178666">
    <property type="component" value="Chromosome"/>
</dbReference>
<evidence type="ECO:0000256" key="9">
    <source>
        <dbReference type="SAM" id="Phobius"/>
    </source>
</evidence>
<dbReference type="AlphaFoldDB" id="A0AAC8YFG3"/>
<feature type="transmembrane region" description="Helical" evidence="9">
    <location>
        <begin position="27"/>
        <end position="43"/>
    </location>
</feature>
<evidence type="ECO:0000256" key="8">
    <source>
        <dbReference type="ARBA" id="ARBA00023136"/>
    </source>
</evidence>
<feature type="transmembrane region" description="Helical" evidence="9">
    <location>
        <begin position="391"/>
        <end position="409"/>
    </location>
</feature>
<evidence type="ECO:0000256" key="5">
    <source>
        <dbReference type="ARBA" id="ARBA00022692"/>
    </source>
</evidence>
<keyword evidence="8 9" id="KW-0472">Membrane</keyword>
<dbReference type="GO" id="GO:0015297">
    <property type="term" value="F:antiporter activity"/>
    <property type="evidence" value="ECO:0007669"/>
    <property type="project" value="UniProtKB-KW"/>
</dbReference>
<sequence length="632" mass="67571">MNPAIYVALVIALSVGAQWLGWRLRLPALLFLLVVGFALGQFVSPDEVFGRDLLFAGVNLCVAIILFEGALSLKLRQVRDLGRPIVRLCTVTVAVSWVLISLAARLLGFDLRVALLLGAILVVTGPTVINPILRQLRPTRRVSGLLRWEGIIVDPLGAILALLVYQGVTSIEGASLWRELGRLGLTVVVALAVAIPVGLGLTAMLRRHLIPDFLQGVVFVGVALGTVVGSDLILEESGLLAVTALGVLIANRPGIELDRVLEFKENLQVLLVGALFVMLAGRVTPAEIADVAPIGLVFVAVLVLIVRPLSVQLGLAGTETSRQERILMSFMAPRGIVAASITAVLALQFSQAAQTVRSQAEAVMDGDPQRGRALMAFTERLAGMSGQVDRLVPLVFLVIVCTVAIYGLGIGRLAERLGLASASPRGVMFAGSPAWAIDAAVALRDLGVATMFVTRRSYDLDAVRAAGLRCEAADFLSEYAVDEMDLSGIASMVAVTPDDNVNSIGSVHYRRALGRSNVFGLRRTDEGEDGDSTTGTVSALKALTAFEPALEHAELERRWRAGARAHRVRIGETMSWERFRRLVPDSVAMFVVRPSSTMVATPSMAAPRNGDVVVYLGEALPDVVEEGPLTRR</sequence>
<evidence type="ECO:0000313" key="12">
    <source>
        <dbReference type="EMBL" id="AOZ46947.1"/>
    </source>
</evidence>
<evidence type="ECO:0000256" key="2">
    <source>
        <dbReference type="ARBA" id="ARBA00022448"/>
    </source>
</evidence>
<feature type="transmembrane region" description="Helical" evidence="9">
    <location>
        <begin position="145"/>
        <end position="168"/>
    </location>
</feature>
<dbReference type="PANTHER" id="PTHR32507:SF0">
    <property type="entry name" value="NA(+)_H(+) ANTIPORTER 2-RELATED"/>
    <property type="match status" value="1"/>
</dbReference>
<keyword evidence="14" id="KW-1185">Reference proteome</keyword>
<keyword evidence="6 9" id="KW-1133">Transmembrane helix</keyword>
<proteinExistence type="predicted"/>
<feature type="transmembrane region" description="Helical" evidence="9">
    <location>
        <begin position="291"/>
        <end position="310"/>
    </location>
</feature>
<dbReference type="PANTHER" id="PTHR32507">
    <property type="entry name" value="NA(+)/H(+) ANTIPORTER 1"/>
    <property type="match status" value="1"/>
</dbReference>
<keyword evidence="4" id="KW-1003">Cell membrane</keyword>
<feature type="transmembrane region" description="Helical" evidence="9">
    <location>
        <begin position="180"/>
        <end position="201"/>
    </location>
</feature>
<evidence type="ECO:0000259" key="10">
    <source>
        <dbReference type="Pfam" id="PF00999"/>
    </source>
</evidence>
<dbReference type="Proteomes" id="UP000075221">
    <property type="component" value="Chromosome"/>
</dbReference>
<comment type="subcellular location">
    <subcellularLocation>
        <location evidence="1">Cell membrane</location>
        <topology evidence="1">Multi-pass membrane protein</topology>
    </subcellularLocation>
</comment>
<dbReference type="InterPro" id="IPR006153">
    <property type="entry name" value="Cation/H_exchanger_TM"/>
</dbReference>
<evidence type="ECO:0000256" key="7">
    <source>
        <dbReference type="ARBA" id="ARBA00023065"/>
    </source>
</evidence>
<feature type="transmembrane region" description="Helical" evidence="9">
    <location>
        <begin position="6"/>
        <end position="22"/>
    </location>
</feature>
<keyword evidence="2" id="KW-0813">Transport</keyword>
<evidence type="ECO:0000313" key="14">
    <source>
        <dbReference type="Proteomes" id="UP000178666"/>
    </source>
</evidence>
<feature type="transmembrane region" description="Helical" evidence="9">
    <location>
        <begin position="85"/>
        <end position="107"/>
    </location>
</feature>
<organism evidence="11 13">
    <name type="scientific">Acidipropionibacterium acidipropionici</name>
    <dbReference type="NCBI Taxonomy" id="1748"/>
    <lineage>
        <taxon>Bacteria</taxon>
        <taxon>Bacillati</taxon>
        <taxon>Actinomycetota</taxon>
        <taxon>Actinomycetes</taxon>
        <taxon>Propionibacteriales</taxon>
        <taxon>Propionibacteriaceae</taxon>
        <taxon>Acidipropionibacterium</taxon>
    </lineage>
</organism>
<keyword evidence="7" id="KW-0406">Ion transport</keyword>
<dbReference type="EMBL" id="CP015970">
    <property type="protein sequence ID" value="AOZ46947.1"/>
    <property type="molecule type" value="Genomic_DNA"/>
</dbReference>
<dbReference type="GO" id="GO:1902600">
    <property type="term" value="P:proton transmembrane transport"/>
    <property type="evidence" value="ECO:0007669"/>
    <property type="project" value="InterPro"/>
</dbReference>
<evidence type="ECO:0000313" key="11">
    <source>
        <dbReference type="EMBL" id="AMS05475.1"/>
    </source>
</evidence>
<feature type="transmembrane region" description="Helical" evidence="9">
    <location>
        <begin position="113"/>
        <end position="133"/>
    </location>
</feature>
<evidence type="ECO:0000256" key="6">
    <source>
        <dbReference type="ARBA" id="ARBA00022989"/>
    </source>
</evidence>
<protein>
    <submittedName>
        <fullName evidence="11">Sodium:proton antiporter</fullName>
    </submittedName>
</protein>
<gene>
    <name evidence="12" type="ORF">A8L58_09920</name>
    <name evidence="11" type="ORF">AXH35_08475</name>
</gene>
<dbReference type="Pfam" id="PF00999">
    <property type="entry name" value="Na_H_Exchanger"/>
    <property type="match status" value="1"/>
</dbReference>
<dbReference type="RefSeq" id="WP_062819567.1">
    <property type="nucleotide sequence ID" value="NZ_CP014352.1"/>
</dbReference>
<feature type="transmembrane region" description="Helical" evidence="9">
    <location>
        <begin position="55"/>
        <end position="73"/>
    </location>
</feature>
<feature type="transmembrane region" description="Helical" evidence="9">
    <location>
        <begin position="213"/>
        <end position="233"/>
    </location>
</feature>
<accession>A0AAC8YFG3</accession>
<feature type="domain" description="Cation/H+ exchanger transmembrane" evidence="10">
    <location>
        <begin position="11"/>
        <end position="414"/>
    </location>
</feature>
<name>A0AAC8YFG3_9ACTN</name>
<keyword evidence="5 9" id="KW-0812">Transmembrane</keyword>
<dbReference type="GO" id="GO:0005886">
    <property type="term" value="C:plasma membrane"/>
    <property type="evidence" value="ECO:0007669"/>
    <property type="project" value="UniProtKB-SubCell"/>
</dbReference>
<reference evidence="12 14" key="1">
    <citation type="journal article" date="2016" name="Plant Dis.">
        <title>Improved production of propionic acid using genome shuffling.</title>
        <authorList>
            <person name="Luna-Flores C.H."/>
            <person name="Palfreyman R.W."/>
            <person name="Kromer J.O."/>
            <person name="Nielsen L.K."/>
            <person name="Marcellin E."/>
        </authorList>
    </citation>
    <scope>NUCLEOTIDE SEQUENCE [LARGE SCALE GENOMIC DNA]</scope>
    <source>
        <strain evidence="12 14">F3E8</strain>
    </source>
</reference>
<keyword evidence="3" id="KW-0050">Antiport</keyword>
<evidence type="ECO:0000256" key="1">
    <source>
        <dbReference type="ARBA" id="ARBA00004651"/>
    </source>
</evidence>
<feature type="transmembrane region" description="Helical" evidence="9">
    <location>
        <begin position="331"/>
        <end position="349"/>
    </location>
</feature>
<dbReference type="InterPro" id="IPR038770">
    <property type="entry name" value="Na+/solute_symporter_sf"/>
</dbReference>
<reference evidence="11 13" key="2">
    <citation type="submission" date="2016-02" db="EMBL/GenBank/DDBJ databases">
        <title>Complete Genome Sequence of Propionibacterium acidipropionici ATCC 55737.</title>
        <authorList>
            <person name="Luna Flores C.H."/>
            <person name="Nielsen L.K."/>
            <person name="Marcellin E."/>
        </authorList>
    </citation>
    <scope>NUCLEOTIDE SEQUENCE [LARGE SCALE GENOMIC DNA]</scope>
    <source>
        <strain evidence="11 13">ATCC 55737</strain>
    </source>
</reference>
<dbReference type="Gene3D" id="1.20.1530.20">
    <property type="match status" value="1"/>
</dbReference>
<feature type="transmembrane region" description="Helical" evidence="9">
    <location>
        <begin position="267"/>
        <end position="285"/>
    </location>
</feature>
<evidence type="ECO:0000313" key="13">
    <source>
        <dbReference type="Proteomes" id="UP000075221"/>
    </source>
</evidence>